<evidence type="ECO:0000256" key="2">
    <source>
        <dbReference type="SAM" id="MobiDB-lite"/>
    </source>
</evidence>
<feature type="region of interest" description="Disordered" evidence="2">
    <location>
        <begin position="276"/>
        <end position="349"/>
    </location>
</feature>
<feature type="region of interest" description="Disordered" evidence="2">
    <location>
        <begin position="672"/>
        <end position="705"/>
    </location>
</feature>
<dbReference type="OrthoDB" id="26970at2759"/>
<feature type="compositionally biased region" description="Low complexity" evidence="2">
    <location>
        <begin position="288"/>
        <end position="297"/>
    </location>
</feature>
<evidence type="ECO:0000256" key="1">
    <source>
        <dbReference type="ARBA" id="ARBA00010098"/>
    </source>
</evidence>
<keyword evidence="4" id="KW-1185">Reference proteome</keyword>
<dbReference type="GO" id="GO:0006361">
    <property type="term" value="P:transcription initiation at RNA polymerase I promoter"/>
    <property type="evidence" value="ECO:0007669"/>
    <property type="project" value="InterPro"/>
</dbReference>
<accession>A0A9W7Y283</accession>
<feature type="compositionally biased region" description="Acidic residues" evidence="2">
    <location>
        <begin position="276"/>
        <end position="287"/>
    </location>
</feature>
<dbReference type="AlphaFoldDB" id="A0A9W7Y283"/>
<gene>
    <name evidence="3" type="primary">RRN3</name>
    <name evidence="3" type="ORF">LPJ53_002429</name>
</gene>
<evidence type="ECO:0000313" key="3">
    <source>
        <dbReference type="EMBL" id="KAJ1723217.1"/>
    </source>
</evidence>
<organism evidence="3 4">
    <name type="scientific">Coemansia erecta</name>
    <dbReference type="NCBI Taxonomy" id="147472"/>
    <lineage>
        <taxon>Eukaryota</taxon>
        <taxon>Fungi</taxon>
        <taxon>Fungi incertae sedis</taxon>
        <taxon>Zoopagomycota</taxon>
        <taxon>Kickxellomycotina</taxon>
        <taxon>Kickxellomycetes</taxon>
        <taxon>Kickxellales</taxon>
        <taxon>Kickxellaceae</taxon>
        <taxon>Coemansia</taxon>
    </lineage>
</organism>
<feature type="compositionally biased region" description="Low complexity" evidence="2">
    <location>
        <begin position="23"/>
        <end position="51"/>
    </location>
</feature>
<proteinExistence type="inferred from homology"/>
<dbReference type="GO" id="GO:0005634">
    <property type="term" value="C:nucleus"/>
    <property type="evidence" value="ECO:0007669"/>
    <property type="project" value="TreeGrafter"/>
</dbReference>
<sequence length="732" mass="81122">MAPQEDVLVPRRIKQPISRKKQGSTPTATQPSTGTTTPAEPASIQAATASSPSATTPALAIDKSIFLRKFTENALLQVKEGNIEEYQKLIKVFSYSRTASVSADKYTEEVTPWIPALAANVSSLSITYRELVTTILYSDWITCLDERFIHRYSTLILQILSAHPTWVLQAMPALTRWFVFGSRKIDNPALVSVVHDRLHALIKQVYRTIPTCGASLASALAETCPYKTAKANIQVLFLQNALRCLEYAVGVRKDVLRMVLNHVIQIDVEVQVELEELESDDEEDGEEAATAAGDEGVFQFDDDEAEDVKGPGTGSGSGSDSDSESDSGSDDDDDSSDDNDDDDDDGLGKAKYNAKKTVAKLDAVMSTIFTWLEKHCQLDLATNEMPESTSQMFLQFLDLFITIVLPTFKSRYTQFFLFYLCAQDAQYADVFLGTMMSNVGEPVRNAQDRTSNVEKIAAASYLGSFVARARFLSKGIVRNVVGVLVQWANTYLDWQEQQQEKTVLGRSRRLSYAQAASGTGNSLHVDFERHSVFYAVTQAVLYMFCFRWRDLAESATGGPVNENELDNIRWCQDVEGIQRVVFSKLNPLRACSSVVAQQFAMVASQTNFMFCYSVLQQNRRKNQESDTGASGAVVSPDQVLRAELDTFFPFDPMTLPVSRNFIDGAYLEWQDVGDTADSGDESSQQSDAEDDNKGDEEGDSNEADVVKQMVAMSISPIMPLSAFADRTFDDQF</sequence>
<dbReference type="GO" id="GO:0001042">
    <property type="term" value="F:RNA polymerase I core binding"/>
    <property type="evidence" value="ECO:0007669"/>
    <property type="project" value="TreeGrafter"/>
</dbReference>
<dbReference type="Proteomes" id="UP001149813">
    <property type="component" value="Unassembled WGS sequence"/>
</dbReference>
<dbReference type="EMBL" id="JANBOJ010000076">
    <property type="protein sequence ID" value="KAJ1723217.1"/>
    <property type="molecule type" value="Genomic_DNA"/>
</dbReference>
<protein>
    <submittedName>
        <fullName evidence="3">DNA independent RNA polymerase I transcription factor</fullName>
    </submittedName>
</protein>
<dbReference type="GO" id="GO:0001181">
    <property type="term" value="F:RNA polymerase I general transcription initiation factor activity"/>
    <property type="evidence" value="ECO:0007669"/>
    <property type="project" value="InterPro"/>
</dbReference>
<feature type="compositionally biased region" description="Acidic residues" evidence="2">
    <location>
        <begin position="321"/>
        <end position="345"/>
    </location>
</feature>
<comment type="caution">
    <text evidence="3">The sequence shown here is derived from an EMBL/GenBank/DDBJ whole genome shotgun (WGS) entry which is preliminary data.</text>
</comment>
<dbReference type="Pfam" id="PF05327">
    <property type="entry name" value="RRN3"/>
    <property type="match status" value="1"/>
</dbReference>
<feature type="compositionally biased region" description="Basic residues" evidence="2">
    <location>
        <begin position="11"/>
        <end position="22"/>
    </location>
</feature>
<name>A0A9W7Y283_9FUNG</name>
<comment type="similarity">
    <text evidence="1">Belongs to the RRN3 family.</text>
</comment>
<evidence type="ECO:0000313" key="4">
    <source>
        <dbReference type="Proteomes" id="UP001149813"/>
    </source>
</evidence>
<dbReference type="PANTHER" id="PTHR12790">
    <property type="entry name" value="TRANSCRIPTION INITIATION FACTOR IA RRN3"/>
    <property type="match status" value="1"/>
</dbReference>
<feature type="region of interest" description="Disordered" evidence="2">
    <location>
        <begin position="1"/>
        <end position="51"/>
    </location>
</feature>
<dbReference type="InterPro" id="IPR007991">
    <property type="entry name" value="RNA_pol_I_trans_ini_fac_RRN3"/>
</dbReference>
<reference evidence="3" key="1">
    <citation type="submission" date="2022-07" db="EMBL/GenBank/DDBJ databases">
        <title>Phylogenomic reconstructions and comparative analyses of Kickxellomycotina fungi.</title>
        <authorList>
            <person name="Reynolds N.K."/>
            <person name="Stajich J.E."/>
            <person name="Barry K."/>
            <person name="Grigoriev I.V."/>
            <person name="Crous P."/>
            <person name="Smith M.E."/>
        </authorList>
    </citation>
    <scope>NUCLEOTIDE SEQUENCE</scope>
    <source>
        <strain evidence="3">NBRC 32514</strain>
    </source>
</reference>
<feature type="compositionally biased region" description="Acidic residues" evidence="2">
    <location>
        <begin position="687"/>
        <end position="702"/>
    </location>
</feature>
<dbReference type="PANTHER" id="PTHR12790:SF0">
    <property type="entry name" value="RNA POLYMERASE I-SPECIFIC TRANSCRIPTION INITIATION FACTOR RRN3-RELATED"/>
    <property type="match status" value="1"/>
</dbReference>